<dbReference type="Proteomes" id="UP000010074">
    <property type="component" value="Chromosome"/>
</dbReference>
<protein>
    <submittedName>
        <fullName evidence="2">Uncharacterized protein</fullName>
    </submittedName>
</protein>
<feature type="compositionally biased region" description="Basic and acidic residues" evidence="1">
    <location>
        <begin position="39"/>
        <end position="56"/>
    </location>
</feature>
<proteinExistence type="predicted"/>
<reference evidence="2 3" key="1">
    <citation type="journal article" date="2012" name="BMC Genomics">
        <title>Genome analysis of a simultaneously predatory and prey-independent, novel Bdellovibrio bacteriovorus from the River Tiber, supports in silico predictions of both ancient and recent lateral gene transfer from diverse bacteria.</title>
        <authorList>
            <person name="Hobley L."/>
            <person name="Lerner T.R."/>
            <person name="Williams L.E."/>
            <person name="Lambert C."/>
            <person name="Till R."/>
            <person name="Milner D.S."/>
            <person name="Basford S.M."/>
            <person name="Capeness M.J."/>
            <person name="Fenton A.K."/>
            <person name="Atterbury R.J."/>
            <person name="Harris M.A."/>
            <person name="Sockett R.E."/>
        </authorList>
    </citation>
    <scope>NUCLEOTIDE SEQUENCE [LARGE SCALE GENOMIC DNA]</scope>
    <source>
        <strain evidence="2 3">Tiberius</strain>
    </source>
</reference>
<dbReference type="EMBL" id="CP002930">
    <property type="protein sequence ID" value="AFY01423.1"/>
    <property type="molecule type" value="Genomic_DNA"/>
</dbReference>
<dbReference type="RefSeq" id="WP_015090872.1">
    <property type="nucleotide sequence ID" value="NC_019567.1"/>
</dbReference>
<dbReference type="PATRIC" id="fig|1069642.3.peg.1710"/>
<gene>
    <name evidence="2" type="ORF">Bdt_1729</name>
</gene>
<accession>K7YUV1</accession>
<evidence type="ECO:0000256" key="1">
    <source>
        <dbReference type="SAM" id="MobiDB-lite"/>
    </source>
</evidence>
<name>K7YUV1_BDEBC</name>
<organism evidence="2 3">
    <name type="scientific">Bdellovibrio bacteriovorus str. Tiberius</name>
    <dbReference type="NCBI Taxonomy" id="1069642"/>
    <lineage>
        <taxon>Bacteria</taxon>
        <taxon>Pseudomonadati</taxon>
        <taxon>Bdellovibrionota</taxon>
        <taxon>Bdellovibrionia</taxon>
        <taxon>Bdellovibrionales</taxon>
        <taxon>Pseudobdellovibrionaceae</taxon>
        <taxon>Bdellovibrio</taxon>
    </lineage>
</organism>
<dbReference type="KEGG" id="bbat:Bdt_1729"/>
<dbReference type="AlphaFoldDB" id="K7YUV1"/>
<dbReference type="STRING" id="1069642.Bdt_1729"/>
<evidence type="ECO:0000313" key="3">
    <source>
        <dbReference type="Proteomes" id="UP000010074"/>
    </source>
</evidence>
<feature type="region of interest" description="Disordered" evidence="1">
    <location>
        <begin position="25"/>
        <end position="56"/>
    </location>
</feature>
<evidence type="ECO:0000313" key="2">
    <source>
        <dbReference type="EMBL" id="AFY01423.1"/>
    </source>
</evidence>
<dbReference type="HOGENOM" id="CLU_3004876_0_0_7"/>
<sequence length="56" mass="6321">MASKYNDKESLSHKVGDKIEKVGQKISEKAPKTGQAIHDLGDKIEHMNDNKKSRRT</sequence>